<reference evidence="2 3" key="1">
    <citation type="submission" date="2018-01" db="EMBL/GenBank/DDBJ databases">
        <title>Draft genome sequence of Salinispora sp. 13K206.</title>
        <authorList>
            <person name="Sahin N."/>
            <person name="Saygin H."/>
            <person name="Ay H."/>
        </authorList>
    </citation>
    <scope>NUCLEOTIDE SEQUENCE [LARGE SCALE GENOMIC DNA]</scope>
    <source>
        <strain evidence="2 3">13K206</strain>
    </source>
</reference>
<dbReference type="OrthoDB" id="8205493at2"/>
<dbReference type="InterPro" id="IPR001509">
    <property type="entry name" value="Epimerase_deHydtase"/>
</dbReference>
<feature type="domain" description="NAD-dependent epimerase/dehydratase" evidence="1">
    <location>
        <begin position="6"/>
        <end position="207"/>
    </location>
</feature>
<dbReference type="Gene3D" id="3.40.50.720">
    <property type="entry name" value="NAD(P)-binding Rossmann-like Domain"/>
    <property type="match status" value="1"/>
</dbReference>
<dbReference type="Pfam" id="PF01370">
    <property type="entry name" value="Epimerase"/>
    <property type="match status" value="1"/>
</dbReference>
<comment type="caution">
    <text evidence="2">The sequence shown here is derived from an EMBL/GenBank/DDBJ whole genome shotgun (WGS) entry which is preliminary data.</text>
</comment>
<gene>
    <name evidence="2" type="ORF">C1I99_21895</name>
</gene>
<sequence length="310" mass="32479">MALHVIVGAGPVGTATARLLADRGERVRVITRRGGGPEHPAVERVAADATDADRLTALTAAAATLYNCANPAYHRWTTDWPPLAAALLTAAERNGAVLATAGNLYGYGPVKGAMTESTPLRPSSVKGQVRVRMWADALAAHEAGRVRITEVRGADYLGAGAQSVGTLLVLAPVLRGRRAVVPADLDAPHSWTYVGDLARTLVTVATDERGWGRAWHVPSPPPASVRALAARAAALAGAPAPKLTRMPRPVLRLGGLVNPTVRELWEMAYQFDRPFLLDSTAATATFGIHPTSLDDALVETAGALRTPAAA</sequence>
<name>A0A2W2CWS5_9ACTN</name>
<evidence type="ECO:0000313" key="3">
    <source>
        <dbReference type="Proteomes" id="UP000248749"/>
    </source>
</evidence>
<dbReference type="SUPFAM" id="SSF51735">
    <property type="entry name" value="NAD(P)-binding Rossmann-fold domains"/>
    <property type="match status" value="1"/>
</dbReference>
<dbReference type="RefSeq" id="WP_111136101.1">
    <property type="nucleotide sequence ID" value="NZ_POUB01000179.1"/>
</dbReference>
<dbReference type="AlphaFoldDB" id="A0A2W2CWS5"/>
<evidence type="ECO:0000259" key="1">
    <source>
        <dbReference type="Pfam" id="PF01370"/>
    </source>
</evidence>
<keyword evidence="3" id="KW-1185">Reference proteome</keyword>
<proteinExistence type="predicted"/>
<dbReference type="EMBL" id="POUB01000179">
    <property type="protein sequence ID" value="PZF92397.1"/>
    <property type="molecule type" value="Genomic_DNA"/>
</dbReference>
<evidence type="ECO:0000313" key="2">
    <source>
        <dbReference type="EMBL" id="PZF92397.1"/>
    </source>
</evidence>
<organism evidence="2 3">
    <name type="scientific">Micromonospora deserti</name>
    <dbReference type="NCBI Taxonomy" id="2070366"/>
    <lineage>
        <taxon>Bacteria</taxon>
        <taxon>Bacillati</taxon>
        <taxon>Actinomycetota</taxon>
        <taxon>Actinomycetes</taxon>
        <taxon>Micromonosporales</taxon>
        <taxon>Micromonosporaceae</taxon>
        <taxon>Micromonospora</taxon>
    </lineage>
</organism>
<protein>
    <submittedName>
        <fullName evidence="2">NAD-dependent epimerase</fullName>
    </submittedName>
</protein>
<dbReference type="Proteomes" id="UP000248749">
    <property type="component" value="Unassembled WGS sequence"/>
</dbReference>
<dbReference type="InterPro" id="IPR036291">
    <property type="entry name" value="NAD(P)-bd_dom_sf"/>
</dbReference>
<accession>A0A2W2CWS5</accession>